<dbReference type="AlphaFoldDB" id="T2J5C9"/>
<dbReference type="RefSeq" id="WP_021834370.1">
    <property type="nucleotide sequence ID" value="NZ_CAQM01000028.1"/>
</dbReference>
<comment type="caution">
    <text evidence="1">The sequence shown here is derived from an EMBL/GenBank/DDBJ whole genome shotgun (WGS) entry which is preliminary data.</text>
</comment>
<dbReference type="EMBL" id="CAQM01000028">
    <property type="protein sequence ID" value="CCQ59722.1"/>
    <property type="molecule type" value="Genomic_DNA"/>
</dbReference>
<gene>
    <name evidence="1" type="ORF">CWATWH0401_1312</name>
</gene>
<proteinExistence type="predicted"/>
<name>T2J5C9_CROWT</name>
<protein>
    <submittedName>
        <fullName evidence="1">Methionine synthase II (Cobalamin-independent)</fullName>
    </submittedName>
</protein>
<sequence length="63" mass="7702">MSFFDNQESINRWEDFAHKVWEAHPRNKESKASRPKWYKGHLHRKFVAFDGEFDTFVFTKLII</sequence>
<evidence type="ECO:0000313" key="1">
    <source>
        <dbReference type="EMBL" id="CCQ59722.1"/>
    </source>
</evidence>
<accession>T2J5C9</accession>
<organism evidence="1 2">
    <name type="scientific">Crocosphaera watsonii WH 0401</name>
    <dbReference type="NCBI Taxonomy" id="555881"/>
    <lineage>
        <taxon>Bacteria</taxon>
        <taxon>Bacillati</taxon>
        <taxon>Cyanobacteriota</taxon>
        <taxon>Cyanophyceae</taxon>
        <taxon>Oscillatoriophycideae</taxon>
        <taxon>Chroococcales</taxon>
        <taxon>Aphanothecaceae</taxon>
        <taxon>Crocosphaera</taxon>
    </lineage>
</organism>
<reference evidence="1 2" key="2">
    <citation type="submission" date="2013-09" db="EMBL/GenBank/DDBJ databases">
        <title>Whole genome comparison of six Crocosphaera watsonii strains with differing phenotypes.</title>
        <authorList>
            <person name="Bench S.R."/>
            <person name="Heller P."/>
            <person name="Frank I."/>
            <person name="Arciniega M."/>
            <person name="Shilova I.N."/>
            <person name="Zehr J.P."/>
        </authorList>
    </citation>
    <scope>NUCLEOTIDE SEQUENCE [LARGE SCALE GENOMIC DNA]</scope>
    <source>
        <strain evidence="1 2">WH 0401</strain>
    </source>
</reference>
<reference evidence="1 2" key="1">
    <citation type="submission" date="2013-01" db="EMBL/GenBank/DDBJ databases">
        <authorList>
            <person name="Bench S."/>
        </authorList>
    </citation>
    <scope>NUCLEOTIDE SEQUENCE [LARGE SCALE GENOMIC DNA]</scope>
    <source>
        <strain evidence="1 2">WH 0401</strain>
    </source>
</reference>
<dbReference type="Proteomes" id="UP000018198">
    <property type="component" value="Unassembled WGS sequence"/>
</dbReference>
<evidence type="ECO:0000313" key="2">
    <source>
        <dbReference type="Proteomes" id="UP000018198"/>
    </source>
</evidence>